<dbReference type="GO" id="GO:0006631">
    <property type="term" value="P:fatty acid metabolic process"/>
    <property type="evidence" value="ECO:0007669"/>
    <property type="project" value="TreeGrafter"/>
</dbReference>
<proteinExistence type="predicted"/>
<dbReference type="InterPro" id="IPR000582">
    <property type="entry name" value="Acyl-CoA-binding_protein"/>
</dbReference>
<evidence type="ECO:0000259" key="2">
    <source>
        <dbReference type="PROSITE" id="PS51228"/>
    </source>
</evidence>
<dbReference type="GO" id="GO:0000062">
    <property type="term" value="F:fatty-acyl-CoA binding"/>
    <property type="evidence" value="ECO:0007669"/>
    <property type="project" value="InterPro"/>
</dbReference>
<dbReference type="PANTHER" id="PTHR23310">
    <property type="entry name" value="ACYL-COA-BINDING PROTEIN, ACBP"/>
    <property type="match status" value="1"/>
</dbReference>
<evidence type="ECO:0000313" key="4">
    <source>
        <dbReference type="Proteomes" id="UP000320055"/>
    </source>
</evidence>
<dbReference type="Gene3D" id="1.20.80.10">
    <property type="match status" value="1"/>
</dbReference>
<dbReference type="InterPro" id="IPR035984">
    <property type="entry name" value="Acyl-CoA-binding_sf"/>
</dbReference>
<dbReference type="PANTHER" id="PTHR23310:SF62">
    <property type="entry name" value="ACYL-COA BINDING PROTEIN 1, ISOFORM A"/>
    <property type="match status" value="1"/>
</dbReference>
<dbReference type="PROSITE" id="PS51228">
    <property type="entry name" value="ACB_2"/>
    <property type="match status" value="1"/>
</dbReference>
<accession>A0A563VQV4</accession>
<keyword evidence="1" id="KW-0446">Lipid-binding</keyword>
<organism evidence="3 4">
    <name type="scientific">Hyella patelloides LEGE 07179</name>
    <dbReference type="NCBI Taxonomy" id="945734"/>
    <lineage>
        <taxon>Bacteria</taxon>
        <taxon>Bacillati</taxon>
        <taxon>Cyanobacteriota</taxon>
        <taxon>Cyanophyceae</taxon>
        <taxon>Pleurocapsales</taxon>
        <taxon>Hyellaceae</taxon>
        <taxon>Hyella</taxon>
    </lineage>
</organism>
<protein>
    <recommendedName>
        <fullName evidence="2">ACB domain-containing protein</fullName>
    </recommendedName>
</protein>
<keyword evidence="4" id="KW-1185">Reference proteome</keyword>
<feature type="domain" description="ACB" evidence="2">
    <location>
        <begin position="1"/>
        <end position="84"/>
    </location>
</feature>
<evidence type="ECO:0000313" key="3">
    <source>
        <dbReference type="EMBL" id="VEP13755.1"/>
    </source>
</evidence>
<dbReference type="Proteomes" id="UP000320055">
    <property type="component" value="Unassembled WGS sequence"/>
</dbReference>
<evidence type="ECO:0000256" key="1">
    <source>
        <dbReference type="ARBA" id="ARBA00023121"/>
    </source>
</evidence>
<name>A0A563VQV4_9CYAN</name>
<dbReference type="EMBL" id="CAACVJ010000133">
    <property type="protein sequence ID" value="VEP13755.1"/>
    <property type="molecule type" value="Genomic_DNA"/>
</dbReference>
<dbReference type="InterPro" id="IPR014352">
    <property type="entry name" value="FERM/acyl-CoA-bd_prot_sf"/>
</dbReference>
<dbReference type="SUPFAM" id="SSF47027">
    <property type="entry name" value="Acyl-CoA binding protein"/>
    <property type="match status" value="1"/>
</dbReference>
<dbReference type="Pfam" id="PF00887">
    <property type="entry name" value="ACBP"/>
    <property type="match status" value="1"/>
</dbReference>
<dbReference type="AlphaFoldDB" id="A0A563VQV4"/>
<reference evidence="3 4" key="1">
    <citation type="submission" date="2019-01" db="EMBL/GenBank/DDBJ databases">
        <authorList>
            <person name="Brito A."/>
        </authorList>
    </citation>
    <scope>NUCLEOTIDE SEQUENCE [LARGE SCALE GENOMIC DNA]</scope>
    <source>
        <strain evidence="3">1</strain>
    </source>
</reference>
<sequence length="86" mass="10228">MEFQKMFNLLRFNHLELPQNEKAYEINSLYKQAIEGDCQEPEPNQDSANYLLWEAWKRKSGMSKLFAMKEYSKLVASLSRKVVRTH</sequence>
<gene>
    <name evidence="3" type="ORF">H1P_2180004</name>
</gene>